<evidence type="ECO:0000313" key="3">
    <source>
        <dbReference type="EMBL" id="KAF4391638.1"/>
    </source>
</evidence>
<dbReference type="AlphaFoldDB" id="A0A7J6HAL2"/>
<evidence type="ECO:0000259" key="2">
    <source>
        <dbReference type="Pfam" id="PF04782"/>
    </source>
</evidence>
<dbReference type="Pfam" id="PF04782">
    <property type="entry name" value="DUF632"/>
    <property type="match status" value="1"/>
</dbReference>
<proteinExistence type="predicted"/>
<comment type="caution">
    <text evidence="3">The sequence shown here is derived from an EMBL/GenBank/DDBJ whole genome shotgun (WGS) entry which is preliminary data.</text>
</comment>
<dbReference type="PANTHER" id="PTHR21450">
    <property type="entry name" value="PROTEIN ALTERED PHOSPHATE STARVATION RESPONSE 1"/>
    <property type="match status" value="1"/>
</dbReference>
<evidence type="ECO:0000256" key="1">
    <source>
        <dbReference type="SAM" id="MobiDB-lite"/>
    </source>
</evidence>
<dbReference type="PANTHER" id="PTHR21450:SF17">
    <property type="entry name" value="OS09G0542500 PROTEIN"/>
    <property type="match status" value="1"/>
</dbReference>
<accession>A0A7J6HAL2</accession>
<protein>
    <recommendedName>
        <fullName evidence="2">DUF632 domain-containing protein</fullName>
    </recommendedName>
</protein>
<organism evidence="3 4">
    <name type="scientific">Cannabis sativa</name>
    <name type="common">Hemp</name>
    <name type="synonym">Marijuana</name>
    <dbReference type="NCBI Taxonomy" id="3483"/>
    <lineage>
        <taxon>Eukaryota</taxon>
        <taxon>Viridiplantae</taxon>
        <taxon>Streptophyta</taxon>
        <taxon>Embryophyta</taxon>
        <taxon>Tracheophyta</taxon>
        <taxon>Spermatophyta</taxon>
        <taxon>Magnoliopsida</taxon>
        <taxon>eudicotyledons</taxon>
        <taxon>Gunneridae</taxon>
        <taxon>Pentapetalae</taxon>
        <taxon>rosids</taxon>
        <taxon>fabids</taxon>
        <taxon>Rosales</taxon>
        <taxon>Cannabaceae</taxon>
        <taxon>Cannabis</taxon>
    </lineage>
</organism>
<dbReference type="InterPro" id="IPR006867">
    <property type="entry name" value="DUF632"/>
</dbReference>
<feature type="compositionally biased region" description="Low complexity" evidence="1">
    <location>
        <begin position="38"/>
        <end position="47"/>
    </location>
</feature>
<evidence type="ECO:0000313" key="4">
    <source>
        <dbReference type="Proteomes" id="UP000583929"/>
    </source>
</evidence>
<gene>
    <name evidence="3" type="ORF">G4B88_030789</name>
</gene>
<feature type="domain" description="DUF632" evidence="2">
    <location>
        <begin position="196"/>
        <end position="334"/>
    </location>
</feature>
<reference evidence="3 4" key="1">
    <citation type="journal article" date="2020" name="bioRxiv">
        <title>Sequence and annotation of 42 cannabis genomes reveals extensive copy number variation in cannabinoid synthesis and pathogen resistance genes.</title>
        <authorList>
            <person name="Mckernan K.J."/>
            <person name="Helbert Y."/>
            <person name="Kane L.T."/>
            <person name="Ebling H."/>
            <person name="Zhang L."/>
            <person name="Liu B."/>
            <person name="Eaton Z."/>
            <person name="Mclaughlin S."/>
            <person name="Kingan S."/>
            <person name="Baybayan P."/>
            <person name="Concepcion G."/>
            <person name="Jordan M."/>
            <person name="Riva A."/>
            <person name="Barbazuk W."/>
            <person name="Harkins T."/>
        </authorList>
    </citation>
    <scope>NUCLEOTIDE SEQUENCE [LARGE SCALE GENOMIC DNA]</scope>
    <source>
        <strain evidence="4">cv. Jamaican Lion 4</strain>
        <tissue evidence="3">Leaf</tissue>
    </source>
</reference>
<dbReference type="Proteomes" id="UP000583929">
    <property type="component" value="Unassembled WGS sequence"/>
</dbReference>
<sequence>MELILDMETSLQGCELFDGDRDRDKYNPSPKRRKFSGRTSVPSATSAVASASASASARAKGVPQHNQKNVNLTPFSHKQLADEVVTCFTLLTTPDNLLASLDLNITSLNDSPLIQCLMAAVAYKLRFNTHGHNVTDPKTRADRQLQLFLLSIIFGKALDVNYGVVCTDKAGGGGGGCQALAKGEDCLNSNKLIRSISQSRSTSSTLSWSPSCKSLLTSSSKSSSTWIEFKSEMFDEYGGMETRSHSLTLGRLYAWEKKLYQEVKEQKSSLLRNQKAKGNGNLRHDDKTAGEVDSLYPRILVAISRAESISETIHKLRDQELQPQLLELLKGLMKN</sequence>
<name>A0A7J6HAL2_CANSA</name>
<feature type="region of interest" description="Disordered" evidence="1">
    <location>
        <begin position="18"/>
        <end position="47"/>
    </location>
</feature>
<keyword evidence="4" id="KW-1185">Reference proteome</keyword>
<dbReference type="EMBL" id="JAATIQ010000058">
    <property type="protein sequence ID" value="KAF4391638.1"/>
    <property type="molecule type" value="Genomic_DNA"/>
</dbReference>